<evidence type="ECO:0000256" key="4">
    <source>
        <dbReference type="ARBA" id="ARBA00022723"/>
    </source>
</evidence>
<evidence type="ECO:0000256" key="6">
    <source>
        <dbReference type="ARBA" id="ARBA00023014"/>
    </source>
</evidence>
<gene>
    <name evidence="8" type="ORF">SAMN04487977_101136</name>
</gene>
<dbReference type="InterPro" id="IPR007197">
    <property type="entry name" value="rSAM"/>
</dbReference>
<keyword evidence="3" id="KW-0949">S-adenosyl-L-methionine</keyword>
<evidence type="ECO:0000259" key="7">
    <source>
        <dbReference type="PROSITE" id="PS51918"/>
    </source>
</evidence>
<keyword evidence="2" id="KW-0004">4Fe-4S</keyword>
<dbReference type="Proteomes" id="UP000182360">
    <property type="component" value="Unassembled WGS sequence"/>
</dbReference>
<evidence type="ECO:0000313" key="8">
    <source>
        <dbReference type="EMBL" id="SEP69368.1"/>
    </source>
</evidence>
<comment type="cofactor">
    <cofactor evidence="1">
        <name>[4Fe-4S] cluster</name>
        <dbReference type="ChEBI" id="CHEBI:49883"/>
    </cofactor>
</comment>
<evidence type="ECO:0000256" key="5">
    <source>
        <dbReference type="ARBA" id="ARBA00023004"/>
    </source>
</evidence>
<dbReference type="InterPro" id="IPR005911">
    <property type="entry name" value="YhcC-like"/>
</dbReference>
<dbReference type="PROSITE" id="PS51918">
    <property type="entry name" value="RADICAL_SAM"/>
    <property type="match status" value="1"/>
</dbReference>
<evidence type="ECO:0000256" key="2">
    <source>
        <dbReference type="ARBA" id="ARBA00022485"/>
    </source>
</evidence>
<dbReference type="Pfam" id="PF04055">
    <property type="entry name" value="Radical_SAM"/>
    <property type="match status" value="1"/>
</dbReference>
<dbReference type="OrthoDB" id="9801689at2"/>
<protein>
    <recommendedName>
        <fullName evidence="7">Radical SAM core domain-containing protein</fullName>
    </recommendedName>
</protein>
<evidence type="ECO:0000256" key="3">
    <source>
        <dbReference type="ARBA" id="ARBA00022691"/>
    </source>
</evidence>
<reference evidence="8 9" key="1">
    <citation type="submission" date="2016-10" db="EMBL/GenBank/DDBJ databases">
        <authorList>
            <person name="de Groot N.N."/>
        </authorList>
    </citation>
    <scope>NUCLEOTIDE SEQUENCE [LARGE SCALE GENOMIC DNA]</scope>
    <source>
        <strain evidence="8 9">B25</strain>
    </source>
</reference>
<dbReference type="GO" id="GO:0051539">
    <property type="term" value="F:4 iron, 4 sulfur cluster binding"/>
    <property type="evidence" value="ECO:0007669"/>
    <property type="project" value="UniProtKB-KW"/>
</dbReference>
<dbReference type="NCBIfam" id="TIGR01212">
    <property type="entry name" value="TIGR01212 family radical SAM protein"/>
    <property type="match status" value="1"/>
</dbReference>
<dbReference type="SFLD" id="SFLDG01091">
    <property type="entry name" value="uncharacterized_CHP01210-like"/>
    <property type="match status" value="1"/>
</dbReference>
<dbReference type="InterPro" id="IPR039661">
    <property type="entry name" value="ELP3"/>
</dbReference>
<name>A0A1H9A036_9SPIR</name>
<keyword evidence="6" id="KW-0411">Iron-sulfur</keyword>
<dbReference type="GO" id="GO:0046872">
    <property type="term" value="F:metal ion binding"/>
    <property type="evidence" value="ECO:0007669"/>
    <property type="project" value="UniProtKB-KW"/>
</dbReference>
<dbReference type="Pfam" id="PF16199">
    <property type="entry name" value="Radical_SAM_C"/>
    <property type="match status" value="1"/>
</dbReference>
<dbReference type="InterPro" id="IPR006638">
    <property type="entry name" value="Elp3/MiaA/NifB-like_rSAM"/>
</dbReference>
<dbReference type="Gene3D" id="3.80.30.20">
    <property type="entry name" value="tm_1862 like domain"/>
    <property type="match status" value="1"/>
</dbReference>
<dbReference type="InterPro" id="IPR058240">
    <property type="entry name" value="rSAM_sf"/>
</dbReference>
<dbReference type="EMBL" id="FOFU01000001">
    <property type="protein sequence ID" value="SEP69368.1"/>
    <property type="molecule type" value="Genomic_DNA"/>
</dbReference>
<feature type="domain" description="Radical SAM core" evidence="7">
    <location>
        <begin position="11"/>
        <end position="272"/>
    </location>
</feature>
<dbReference type="SMART" id="SM00729">
    <property type="entry name" value="Elp3"/>
    <property type="match status" value="1"/>
</dbReference>
<proteinExistence type="predicted"/>
<dbReference type="SFLD" id="SFLDG01086">
    <property type="entry name" value="elongater_protein-like"/>
    <property type="match status" value="1"/>
</dbReference>
<dbReference type="InterPro" id="IPR023404">
    <property type="entry name" value="rSAM_horseshoe"/>
</dbReference>
<keyword evidence="5" id="KW-0408">Iron</keyword>
<keyword evidence="9" id="KW-1185">Reference proteome</keyword>
<dbReference type="GO" id="GO:0003824">
    <property type="term" value="F:catalytic activity"/>
    <property type="evidence" value="ECO:0007669"/>
    <property type="project" value="InterPro"/>
</dbReference>
<dbReference type="RefSeq" id="WP_074639957.1">
    <property type="nucleotide sequence ID" value="NZ_FOFU01000001.1"/>
</dbReference>
<evidence type="ECO:0000256" key="1">
    <source>
        <dbReference type="ARBA" id="ARBA00001966"/>
    </source>
</evidence>
<sequence>MQTLSSFYESIFGCKTYKISLDAGCTCPNRDCTKGRGGCIFCSENGSGDFAASRNLSIREQLEQGRTLVEAKLRGRSGGRQGKYIAYFQNFSSTYGDAEVLLGKYREALSCEGVAGLAVATRPDCLNEQILLGLADISKNHFVQIELGLQTSNEQTGQLINRCYTNQDYTDAVAWIHEASPQIHIVTHLIFGLPGESEEDMLNSVKFVVQTNENTRHAEYVSASPFGIKITSLYVLKNTPLAQMFEFGEYEPLSKELYFELLKKALLLIPQNCVVHRLTGDPPKKLLLAPDWTTDKKRILNEINQITLC</sequence>
<dbReference type="CDD" id="cd01335">
    <property type="entry name" value="Radical_SAM"/>
    <property type="match status" value="1"/>
</dbReference>
<keyword evidence="4" id="KW-0479">Metal-binding</keyword>
<dbReference type="AlphaFoldDB" id="A0A1H9A036"/>
<accession>A0A1H9A036</accession>
<organism evidence="8 9">
    <name type="scientific">Treponema bryantii</name>
    <dbReference type="NCBI Taxonomy" id="163"/>
    <lineage>
        <taxon>Bacteria</taxon>
        <taxon>Pseudomonadati</taxon>
        <taxon>Spirochaetota</taxon>
        <taxon>Spirochaetia</taxon>
        <taxon>Spirochaetales</taxon>
        <taxon>Treponemataceae</taxon>
        <taxon>Treponema</taxon>
    </lineage>
</organism>
<dbReference type="SFLD" id="SFLDS00029">
    <property type="entry name" value="Radical_SAM"/>
    <property type="match status" value="1"/>
</dbReference>
<evidence type="ECO:0000313" key="9">
    <source>
        <dbReference type="Proteomes" id="UP000182360"/>
    </source>
</evidence>
<dbReference type="SUPFAM" id="SSF102114">
    <property type="entry name" value="Radical SAM enzymes"/>
    <property type="match status" value="1"/>
</dbReference>
<dbReference type="PANTHER" id="PTHR11135">
    <property type="entry name" value="HISTONE ACETYLTRANSFERASE-RELATED"/>
    <property type="match status" value="1"/>
</dbReference>
<dbReference type="InterPro" id="IPR032432">
    <property type="entry name" value="Radical_SAM_C"/>
</dbReference>
<dbReference type="PANTHER" id="PTHR11135:SF1">
    <property type="entry name" value="PROTEIN YHCC"/>
    <property type="match status" value="1"/>
</dbReference>